<evidence type="ECO:0000256" key="1">
    <source>
        <dbReference type="SAM" id="Phobius"/>
    </source>
</evidence>
<evidence type="ECO:0000313" key="2">
    <source>
        <dbReference type="EMBL" id="RDH39493.1"/>
    </source>
</evidence>
<name>A0A3F3QJM6_9EURO</name>
<evidence type="ECO:0000313" key="3">
    <source>
        <dbReference type="Proteomes" id="UP000253729"/>
    </source>
</evidence>
<dbReference type="Proteomes" id="UP000253729">
    <property type="component" value="Unassembled WGS sequence"/>
</dbReference>
<keyword evidence="1" id="KW-1133">Transmembrane helix</keyword>
<keyword evidence="1" id="KW-0812">Transmembrane</keyword>
<keyword evidence="3" id="KW-1185">Reference proteome</keyword>
<reference evidence="2 3" key="1">
    <citation type="submission" date="2018-07" db="EMBL/GenBank/DDBJ databases">
        <title>The genomes of Aspergillus section Nigri reveals drivers in fungal speciation.</title>
        <authorList>
            <consortium name="DOE Joint Genome Institute"/>
            <person name="Vesth T.C."/>
            <person name="Nybo J."/>
            <person name="Theobald S."/>
            <person name="Brandl J."/>
            <person name="Frisvad J.C."/>
            <person name="Nielsen K.F."/>
            <person name="Lyhne E.K."/>
            <person name="Kogle M.E."/>
            <person name="Kuo A."/>
            <person name="Riley R."/>
            <person name="Clum A."/>
            <person name="Nolan M."/>
            <person name="Lipzen A."/>
            <person name="Salamov A."/>
            <person name="Henrissat B."/>
            <person name="Wiebenga A."/>
            <person name="De vries R.P."/>
            <person name="Grigoriev I.V."/>
            <person name="Mortensen U.H."/>
            <person name="Andersen M.R."/>
            <person name="Baker S.E."/>
        </authorList>
    </citation>
    <scope>NUCLEOTIDE SEQUENCE [LARGE SCALE GENOMIC DNA]</scope>
    <source>
        <strain evidence="2 3">CBS 139.54b</strain>
    </source>
</reference>
<dbReference type="RefSeq" id="XP_026632515.1">
    <property type="nucleotide sequence ID" value="XM_026764218.1"/>
</dbReference>
<dbReference type="GeneID" id="38132574"/>
<dbReference type="AlphaFoldDB" id="A0A3F3QJM6"/>
<feature type="transmembrane region" description="Helical" evidence="1">
    <location>
        <begin position="12"/>
        <end position="30"/>
    </location>
</feature>
<proteinExistence type="predicted"/>
<keyword evidence="1" id="KW-0472">Membrane</keyword>
<accession>A0A3F3QJM6</accession>
<protein>
    <submittedName>
        <fullName evidence="2">Uncharacterized protein</fullName>
    </submittedName>
</protein>
<sequence length="73" mass="7990">MNRVRDLLLRSNWAYGVPAVLPAVLTLSPITLKRPSYPANQLGRSGSLWAVPLLFLIVKSLSMQEATPPSCDV</sequence>
<dbReference type="EMBL" id="KZ852032">
    <property type="protein sequence ID" value="RDH39493.1"/>
    <property type="molecule type" value="Genomic_DNA"/>
</dbReference>
<organism evidence="2 3">
    <name type="scientific">Aspergillus welwitschiae</name>
    <dbReference type="NCBI Taxonomy" id="1341132"/>
    <lineage>
        <taxon>Eukaryota</taxon>
        <taxon>Fungi</taxon>
        <taxon>Dikarya</taxon>
        <taxon>Ascomycota</taxon>
        <taxon>Pezizomycotina</taxon>
        <taxon>Eurotiomycetes</taxon>
        <taxon>Eurotiomycetidae</taxon>
        <taxon>Eurotiales</taxon>
        <taxon>Aspergillaceae</taxon>
        <taxon>Aspergillus</taxon>
        <taxon>Aspergillus subgen. Circumdati</taxon>
    </lineage>
</organism>
<gene>
    <name evidence="2" type="ORF">BDQ94DRAFT_133182</name>
</gene>